<evidence type="ECO:0000256" key="1">
    <source>
        <dbReference type="PROSITE-ProRule" id="PRU00339"/>
    </source>
</evidence>
<comment type="caution">
    <text evidence="3">The sequence shown here is derived from an EMBL/GenBank/DDBJ whole genome shotgun (WGS) entry which is preliminary data.</text>
</comment>
<evidence type="ECO:0000259" key="2">
    <source>
        <dbReference type="Pfam" id="PF00144"/>
    </source>
</evidence>
<dbReference type="Pfam" id="PF00144">
    <property type="entry name" value="Beta-lactamase"/>
    <property type="match status" value="1"/>
</dbReference>
<dbReference type="OrthoDB" id="1357763at2"/>
<dbReference type="PANTHER" id="PTHR46825">
    <property type="entry name" value="D-ALANYL-D-ALANINE-CARBOXYPEPTIDASE/ENDOPEPTIDASE AMPH"/>
    <property type="match status" value="1"/>
</dbReference>
<dbReference type="AlphaFoldDB" id="A0A364Y1X1"/>
<dbReference type="InterPro" id="IPR019734">
    <property type="entry name" value="TPR_rpt"/>
</dbReference>
<feature type="domain" description="Beta-lactamase-related" evidence="2">
    <location>
        <begin position="74"/>
        <end position="395"/>
    </location>
</feature>
<dbReference type="Gene3D" id="1.25.40.10">
    <property type="entry name" value="Tetratricopeptide repeat domain"/>
    <property type="match status" value="1"/>
</dbReference>
<proteinExistence type="predicted"/>
<dbReference type="InterPro" id="IPR050491">
    <property type="entry name" value="AmpC-like"/>
</dbReference>
<evidence type="ECO:0000313" key="3">
    <source>
        <dbReference type="EMBL" id="RAW00873.1"/>
    </source>
</evidence>
<dbReference type="Gene3D" id="3.40.710.10">
    <property type="entry name" value="DD-peptidase/beta-lactamase superfamily"/>
    <property type="match status" value="1"/>
</dbReference>
<evidence type="ECO:0000313" key="4">
    <source>
        <dbReference type="Proteomes" id="UP000251889"/>
    </source>
</evidence>
<dbReference type="PROSITE" id="PS50005">
    <property type="entry name" value="TPR"/>
    <property type="match status" value="1"/>
</dbReference>
<dbReference type="Proteomes" id="UP000251889">
    <property type="component" value="Unassembled WGS sequence"/>
</dbReference>
<feature type="repeat" description="TPR" evidence="1">
    <location>
        <begin position="481"/>
        <end position="514"/>
    </location>
</feature>
<dbReference type="EMBL" id="QMFY01000005">
    <property type="protein sequence ID" value="RAW00873.1"/>
    <property type="molecule type" value="Genomic_DNA"/>
</dbReference>
<dbReference type="InterPro" id="IPR011990">
    <property type="entry name" value="TPR-like_helical_dom_sf"/>
</dbReference>
<organism evidence="3 4">
    <name type="scientific">Pseudochryseolinea flava</name>
    <dbReference type="NCBI Taxonomy" id="2059302"/>
    <lineage>
        <taxon>Bacteria</taxon>
        <taxon>Pseudomonadati</taxon>
        <taxon>Bacteroidota</taxon>
        <taxon>Cytophagia</taxon>
        <taxon>Cytophagales</taxon>
        <taxon>Fulvivirgaceae</taxon>
        <taxon>Pseudochryseolinea</taxon>
    </lineage>
</organism>
<gene>
    <name evidence="3" type="ORF">DQQ10_11565</name>
</gene>
<dbReference type="Pfam" id="PF13432">
    <property type="entry name" value="TPR_16"/>
    <property type="match status" value="1"/>
</dbReference>
<dbReference type="PANTHER" id="PTHR46825:SF9">
    <property type="entry name" value="BETA-LACTAMASE-RELATED DOMAIN-CONTAINING PROTEIN"/>
    <property type="match status" value="1"/>
</dbReference>
<reference evidence="3 4" key="1">
    <citation type="submission" date="2018-06" db="EMBL/GenBank/DDBJ databases">
        <title>Chryseolinea flavus sp. nov., a member of the phylum Bacteroidetes isolated from soil.</title>
        <authorList>
            <person name="Li Y."/>
            <person name="Wang J."/>
        </authorList>
    </citation>
    <scope>NUCLEOTIDE SEQUENCE [LARGE SCALE GENOMIC DNA]</scope>
    <source>
        <strain evidence="3 4">SDU1-6</strain>
    </source>
</reference>
<dbReference type="SUPFAM" id="SSF56601">
    <property type="entry name" value="beta-lactamase/transpeptidase-like"/>
    <property type="match status" value="1"/>
</dbReference>
<accession>A0A364Y1X1</accession>
<dbReference type="SUPFAM" id="SSF48452">
    <property type="entry name" value="TPR-like"/>
    <property type="match status" value="1"/>
</dbReference>
<dbReference type="InterPro" id="IPR001466">
    <property type="entry name" value="Beta-lactam-related"/>
</dbReference>
<keyword evidence="4" id="KW-1185">Reference proteome</keyword>
<keyword evidence="1" id="KW-0802">TPR repeat</keyword>
<name>A0A364Y1X1_9BACT</name>
<protein>
    <recommendedName>
        <fullName evidence="2">Beta-lactamase-related domain-containing protein</fullName>
    </recommendedName>
</protein>
<dbReference type="InterPro" id="IPR012338">
    <property type="entry name" value="Beta-lactam/transpept-like"/>
</dbReference>
<sequence length="543" mass="61695">MTDHYFRSHTPLDLKWIRSIFFNPLNAIVCVFTRTTVVFVCGFLLTCCENPNNRVVEISTSQKHDIHSFVNKIHHTYPIPGLAVALVDAQGVNFFYEGVADNKRTSFTDTTVFYSGNISELLVATTILRLVDADKISLDDPIIKHLPYFKLGGNTYRGVTIRHMLTHASGIPHHDVIFDPPSYDDHALETTTRSIEHQQPDFPFGTKIKRSPYNYDILADLVAKVTGDSFESYARKNVLIPLGMKHSSFSVRDLSSHKLAQPFHISNWLSYDLKQSDMYPYSREHAGSRGLHTTLHDISRWLKMILNNGVLEKKQFLQEKSIREFFKRAYQIDANHFTGMGWEIEHAEEKTFFSKGENAYGFTSNLTILPEERVGVITISNISGDFEANFVNQAILNLTLNRLLLQVKIPVSIQFSKTVAATGSLDSAFAWYEIIETQRDVYAISEEELSQPGVNLLYRLNRPADAIRVFEFCLEHFPDSPNVYLNIAEAQLIQQDLQKAAQALAKAKDLNPKHPDLLARIAFVEERLKVGEENALLSSRARP</sequence>